<evidence type="ECO:0000313" key="9">
    <source>
        <dbReference type="Proteomes" id="UP000268014"/>
    </source>
</evidence>
<proteinExistence type="inferred from homology"/>
<name>A0A0N4VUG8_HAEPC</name>
<evidence type="ECO:0000259" key="7">
    <source>
        <dbReference type="PROSITE" id="PS01033"/>
    </source>
</evidence>
<feature type="domain" description="Globin" evidence="7">
    <location>
        <begin position="66"/>
        <end position="212"/>
    </location>
</feature>
<dbReference type="Gene3D" id="1.10.490.10">
    <property type="entry name" value="Globins"/>
    <property type="match status" value="1"/>
</dbReference>
<dbReference type="InterPro" id="IPR009050">
    <property type="entry name" value="Globin-like_sf"/>
</dbReference>
<keyword evidence="5" id="KW-0561">Oxygen transport</keyword>
<dbReference type="AlphaFoldDB" id="A0A0N4VUG8"/>
<keyword evidence="9" id="KW-1185">Reference proteome</keyword>
<dbReference type="PANTHER" id="PTHR46783:SF1">
    <property type="entry name" value="CYTOGLOBIN-1-RELATED"/>
    <property type="match status" value="1"/>
</dbReference>
<organism evidence="10">
    <name type="scientific">Haemonchus placei</name>
    <name type="common">Barber's pole worm</name>
    <dbReference type="NCBI Taxonomy" id="6290"/>
    <lineage>
        <taxon>Eukaryota</taxon>
        <taxon>Metazoa</taxon>
        <taxon>Ecdysozoa</taxon>
        <taxon>Nematoda</taxon>
        <taxon>Chromadorea</taxon>
        <taxon>Rhabditida</taxon>
        <taxon>Rhabditina</taxon>
        <taxon>Rhabditomorpha</taxon>
        <taxon>Strongyloidea</taxon>
        <taxon>Trichostrongylidae</taxon>
        <taxon>Haemonchus</taxon>
    </lineage>
</organism>
<dbReference type="EMBL" id="UZAF01000998">
    <property type="protein sequence ID" value="VDO07106.1"/>
    <property type="molecule type" value="Genomic_DNA"/>
</dbReference>
<dbReference type="GO" id="GO:0005506">
    <property type="term" value="F:iron ion binding"/>
    <property type="evidence" value="ECO:0007669"/>
    <property type="project" value="InterPro"/>
</dbReference>
<dbReference type="PROSITE" id="PS01033">
    <property type="entry name" value="GLOBIN"/>
    <property type="match status" value="1"/>
</dbReference>
<keyword evidence="5" id="KW-0813">Transport</keyword>
<dbReference type="InterPro" id="IPR044399">
    <property type="entry name" value="Mb-like_M"/>
</dbReference>
<evidence type="ECO:0000256" key="6">
    <source>
        <dbReference type="SAM" id="MobiDB-lite"/>
    </source>
</evidence>
<dbReference type="PANTHER" id="PTHR46783">
    <property type="entry name" value="CYTOGLOBIN"/>
    <property type="match status" value="1"/>
</dbReference>
<sequence>MYRKMVNEERSSMAKCSPLVLEPLEPEVKAKPSEASQRLTGHNRTKDKIEGESDETSRRTRQQISKLTEMQRAILIKTFAKLENNPVKNALKILLKLFAEHPNYKQVWPQFRAIPDSSLMNAIELRRHASVYMCGLGAIIHSMNREKDLAIQMNRIAKAHIKWKVHRAHVVHMLEPVLEVVKECNKDFDEEAKQAWTTLYYIIAELIEIYRHKK</sequence>
<feature type="compositionally biased region" description="Basic and acidic residues" evidence="6">
    <location>
        <begin position="44"/>
        <end position="58"/>
    </location>
</feature>
<evidence type="ECO:0000256" key="1">
    <source>
        <dbReference type="ARBA" id="ARBA00011245"/>
    </source>
</evidence>
<dbReference type="InterPro" id="IPR013314">
    <property type="entry name" value="Globin_lamprey/hagfish"/>
</dbReference>
<evidence type="ECO:0000256" key="5">
    <source>
        <dbReference type="RuleBase" id="RU000356"/>
    </source>
</evidence>
<dbReference type="GO" id="GO:0005344">
    <property type="term" value="F:oxygen carrier activity"/>
    <property type="evidence" value="ECO:0007669"/>
    <property type="project" value="UniProtKB-KW"/>
</dbReference>
<keyword evidence="4" id="KW-0408">Iron</keyword>
<protein>
    <submittedName>
        <fullName evidence="10">GLOBIN domain-containing protein</fullName>
    </submittedName>
</protein>
<keyword evidence="3" id="KW-0479">Metal-binding</keyword>
<dbReference type="CDD" id="cd01040">
    <property type="entry name" value="Mb-like"/>
    <property type="match status" value="1"/>
</dbReference>
<dbReference type="GO" id="GO:0020037">
    <property type="term" value="F:heme binding"/>
    <property type="evidence" value="ECO:0007669"/>
    <property type="project" value="InterPro"/>
</dbReference>
<gene>
    <name evidence="8" type="ORF">HPLM_LOCUS936</name>
</gene>
<dbReference type="Pfam" id="PF00042">
    <property type="entry name" value="Globin"/>
    <property type="match status" value="1"/>
</dbReference>
<dbReference type="OrthoDB" id="436496at2759"/>
<dbReference type="InterPro" id="IPR000971">
    <property type="entry name" value="Globin"/>
</dbReference>
<reference evidence="10" key="1">
    <citation type="submission" date="2017-02" db="UniProtKB">
        <authorList>
            <consortium name="WormBaseParasite"/>
        </authorList>
    </citation>
    <scope>IDENTIFICATION</scope>
</reference>
<accession>A0A0N4VUG8</accession>
<evidence type="ECO:0000256" key="2">
    <source>
        <dbReference type="ARBA" id="ARBA00022617"/>
    </source>
</evidence>
<evidence type="ECO:0000256" key="4">
    <source>
        <dbReference type="ARBA" id="ARBA00023004"/>
    </source>
</evidence>
<feature type="compositionally biased region" description="Basic and acidic residues" evidence="6">
    <location>
        <begin position="1"/>
        <end position="12"/>
    </location>
</feature>
<reference evidence="8 9" key="2">
    <citation type="submission" date="2018-11" db="EMBL/GenBank/DDBJ databases">
        <authorList>
            <consortium name="Pathogen Informatics"/>
        </authorList>
    </citation>
    <scope>NUCLEOTIDE SEQUENCE [LARGE SCALE GENOMIC DNA]</scope>
    <source>
        <strain evidence="8 9">MHpl1</strain>
    </source>
</reference>
<feature type="region of interest" description="Disordered" evidence="6">
    <location>
        <begin position="1"/>
        <end position="64"/>
    </location>
</feature>
<evidence type="ECO:0000313" key="8">
    <source>
        <dbReference type="EMBL" id="VDO07106.1"/>
    </source>
</evidence>
<dbReference type="SUPFAM" id="SSF46458">
    <property type="entry name" value="Globin-like"/>
    <property type="match status" value="1"/>
</dbReference>
<comment type="subunit">
    <text evidence="1">Monomer.</text>
</comment>
<comment type="similarity">
    <text evidence="5">Belongs to the globin family.</text>
</comment>
<dbReference type="Proteomes" id="UP000268014">
    <property type="component" value="Unassembled WGS sequence"/>
</dbReference>
<dbReference type="GO" id="GO:0019825">
    <property type="term" value="F:oxygen binding"/>
    <property type="evidence" value="ECO:0007669"/>
    <property type="project" value="InterPro"/>
</dbReference>
<dbReference type="GO" id="GO:0016491">
    <property type="term" value="F:oxidoreductase activity"/>
    <property type="evidence" value="ECO:0007669"/>
    <property type="project" value="UniProtKB-ARBA"/>
</dbReference>
<dbReference type="OMA" id="YEELGWP"/>
<evidence type="ECO:0000256" key="3">
    <source>
        <dbReference type="ARBA" id="ARBA00022723"/>
    </source>
</evidence>
<evidence type="ECO:0000313" key="10">
    <source>
        <dbReference type="WBParaSite" id="HPLM_0000093501-mRNA-1"/>
    </source>
</evidence>
<dbReference type="WBParaSite" id="HPLM_0000093501-mRNA-1">
    <property type="protein sequence ID" value="HPLM_0000093501-mRNA-1"/>
    <property type="gene ID" value="HPLM_0000093501"/>
</dbReference>
<dbReference type="InterPro" id="IPR012292">
    <property type="entry name" value="Globin/Proto"/>
</dbReference>
<keyword evidence="2 5" id="KW-0349">Heme</keyword>